<accession>A0A382QFN7</accession>
<gene>
    <name evidence="1" type="ORF">METZ01_LOCUS337207</name>
</gene>
<dbReference type="AlphaFoldDB" id="A0A382QFN7"/>
<proteinExistence type="predicted"/>
<evidence type="ECO:0000313" key="1">
    <source>
        <dbReference type="EMBL" id="SVC84353.1"/>
    </source>
</evidence>
<protein>
    <submittedName>
        <fullName evidence="1">Uncharacterized protein</fullName>
    </submittedName>
</protein>
<name>A0A382QFN7_9ZZZZ</name>
<dbReference type="EMBL" id="UINC01114202">
    <property type="protein sequence ID" value="SVC84353.1"/>
    <property type="molecule type" value="Genomic_DNA"/>
</dbReference>
<organism evidence="1">
    <name type="scientific">marine metagenome</name>
    <dbReference type="NCBI Taxonomy" id="408172"/>
    <lineage>
        <taxon>unclassified sequences</taxon>
        <taxon>metagenomes</taxon>
        <taxon>ecological metagenomes</taxon>
    </lineage>
</organism>
<reference evidence="1" key="1">
    <citation type="submission" date="2018-05" db="EMBL/GenBank/DDBJ databases">
        <authorList>
            <person name="Lanie J.A."/>
            <person name="Ng W.-L."/>
            <person name="Kazmierczak K.M."/>
            <person name="Andrzejewski T.M."/>
            <person name="Davidsen T.M."/>
            <person name="Wayne K.J."/>
            <person name="Tettelin H."/>
            <person name="Glass J.I."/>
            <person name="Rusch D."/>
            <person name="Podicherti R."/>
            <person name="Tsui H.-C.T."/>
            <person name="Winkler M.E."/>
        </authorList>
    </citation>
    <scope>NUCLEOTIDE SEQUENCE</scope>
</reference>
<sequence length="57" mass="6006">MRRFLLVTLLGLWSFPGAHGEGVVETDGVSMDGEGNPFYSTFSLCAIDPETGEAGVA</sequence>